<reference evidence="5 6" key="1">
    <citation type="submission" date="2020-05" db="EMBL/GenBank/DDBJ databases">
        <title>Bremerella alba sp. nov., a novel planctomycete isolated from the surface of the macroalga Fucus spiralis.</title>
        <authorList>
            <person name="Godinho O."/>
            <person name="Botelho R."/>
            <person name="Albuquerque L."/>
            <person name="Wiegand S."/>
            <person name="Da Costa M.S."/>
            <person name="Lobo-Da-Cunha A."/>
            <person name="Jogler C."/>
            <person name="Lage O.M."/>
        </authorList>
    </citation>
    <scope>NUCLEOTIDE SEQUENCE [LARGE SCALE GENOMIC DNA]</scope>
    <source>
        <strain evidence="5 6">FF15</strain>
    </source>
</reference>
<dbReference type="PANTHER" id="PTHR35889">
    <property type="entry name" value="CYCLOINULO-OLIGOSACCHARIDE FRUCTANOTRANSFERASE-RELATED"/>
    <property type="match status" value="1"/>
</dbReference>
<dbReference type="EMBL" id="JABRWO010000006">
    <property type="protein sequence ID" value="MBA2115349.1"/>
    <property type="molecule type" value="Genomic_DNA"/>
</dbReference>
<feature type="domain" description="Cytochrome C Planctomycete-type" evidence="4">
    <location>
        <begin position="38"/>
        <end position="99"/>
    </location>
</feature>
<feature type="domain" description="DUF1553" evidence="3">
    <location>
        <begin position="504"/>
        <end position="760"/>
    </location>
</feature>
<dbReference type="Pfam" id="PF07587">
    <property type="entry name" value="PSD1"/>
    <property type="match status" value="1"/>
</dbReference>
<accession>A0A7V8V5H8</accession>
<dbReference type="GO" id="GO:0020037">
    <property type="term" value="F:heme binding"/>
    <property type="evidence" value="ECO:0007669"/>
    <property type="project" value="InterPro"/>
</dbReference>
<feature type="chain" id="PRO_5031360347" description="Planctomycete cytochrome C" evidence="1">
    <location>
        <begin position="21"/>
        <end position="811"/>
    </location>
</feature>
<evidence type="ECO:0000259" key="2">
    <source>
        <dbReference type="Pfam" id="PF07583"/>
    </source>
</evidence>
<dbReference type="Pfam" id="PF07635">
    <property type="entry name" value="PSCyt1"/>
    <property type="match status" value="1"/>
</dbReference>
<evidence type="ECO:0000313" key="6">
    <source>
        <dbReference type="Proteomes" id="UP000551616"/>
    </source>
</evidence>
<feature type="domain" description="DUF1549" evidence="2">
    <location>
        <begin position="148"/>
        <end position="355"/>
    </location>
</feature>
<organism evidence="5 6">
    <name type="scientific">Bremerella alba</name>
    <dbReference type="NCBI Taxonomy" id="980252"/>
    <lineage>
        <taxon>Bacteria</taxon>
        <taxon>Pseudomonadati</taxon>
        <taxon>Planctomycetota</taxon>
        <taxon>Planctomycetia</taxon>
        <taxon>Pirellulales</taxon>
        <taxon>Pirellulaceae</taxon>
        <taxon>Bremerella</taxon>
    </lineage>
</organism>
<evidence type="ECO:0000256" key="1">
    <source>
        <dbReference type="SAM" id="SignalP"/>
    </source>
</evidence>
<dbReference type="PANTHER" id="PTHR35889:SF3">
    <property type="entry name" value="F-BOX DOMAIN-CONTAINING PROTEIN"/>
    <property type="match status" value="1"/>
</dbReference>
<dbReference type="InterPro" id="IPR022655">
    <property type="entry name" value="DUF1553"/>
</dbReference>
<protein>
    <recommendedName>
        <fullName evidence="7">Planctomycete cytochrome C</fullName>
    </recommendedName>
</protein>
<comment type="caution">
    <text evidence="5">The sequence shown here is derived from an EMBL/GenBank/DDBJ whole genome shotgun (WGS) entry which is preliminary data.</text>
</comment>
<keyword evidence="6" id="KW-1185">Reference proteome</keyword>
<dbReference type="InterPro" id="IPR011444">
    <property type="entry name" value="DUF1549"/>
</dbReference>
<feature type="signal peptide" evidence="1">
    <location>
        <begin position="1"/>
        <end position="20"/>
    </location>
</feature>
<sequence>MDLRAVIVPILILSAHSVCAEETPDFANDVLPILSQHCFACHGPDESVREGGLRLDIRDHAIQELDSGSTAIVPGNAEESELIDRVVSNDEFLQMPPPGTGKSLKAEEKEVLRRWIESGAGYSVHWAFQSIQKPEPPRVENGAWLRNEIDSFVLSKLEEGGLSPSPEASPEVLVRRLYLDLNGLPPTYAVVQRFANDPTEKAYEKIVDELLASEHFGERWGRHWLDLARYADSNGYLGDELRPDAWRYRDWVIDAINDDMPYDQFTIEQVAGDLLENPTTSQRIATGFHRNAMENTEAGVDKEADRVVRTVDRLSTFGTIWMGMTVGCAECHTHKYDPITHQEFYQLYAFFNNLEADKVVLGYHDHVAEDSQEAKQREEKIEEIISKVHLDGGSLNPTEKALVDQHLEVLAQPVKRRSEEDKESLEHWLADLPDDTRSLLSKYEELTKKRPAPKQIVAPAMEERRKPRKTFIHYRGDFRQPTVQVQPTTPGFLPSLESRDQNGDRLDLAHWLFRPDHPLTARTAVNHLWQHLFLEGLFRTEDNLGIAGEPPSHPQLLDWLAIELQEKRWHRKSLIKTIVLSSTYRQSSRQTDQLKQVDPENRLLGRQFRYRLEAEIVRDLALSTSDLISKEIGGPGIRPPMNKRLTSISRNQDWDISSGSQKYRRGMYILFRRATPFPMLSTFDSPDSTSACASREISNSPLQSLTLLNDPVFYECAQTLGQLVGSSKSTSKQQWITEMFQRTLSRNPTSQELEVSQEFYRELVKSLQDIEPSALNDISGEVRSDLSLTQQAAQVLFVRSLMNLDEFITRE</sequence>
<evidence type="ECO:0000259" key="3">
    <source>
        <dbReference type="Pfam" id="PF07587"/>
    </source>
</evidence>
<dbReference type="InterPro" id="IPR036909">
    <property type="entry name" value="Cyt_c-like_dom_sf"/>
</dbReference>
<proteinExistence type="predicted"/>
<evidence type="ECO:0000313" key="5">
    <source>
        <dbReference type="EMBL" id="MBA2115349.1"/>
    </source>
</evidence>
<evidence type="ECO:0000259" key="4">
    <source>
        <dbReference type="Pfam" id="PF07635"/>
    </source>
</evidence>
<dbReference type="GO" id="GO:0009055">
    <property type="term" value="F:electron transfer activity"/>
    <property type="evidence" value="ECO:0007669"/>
    <property type="project" value="InterPro"/>
</dbReference>
<dbReference type="Pfam" id="PF07583">
    <property type="entry name" value="PSCyt2"/>
    <property type="match status" value="1"/>
</dbReference>
<gene>
    <name evidence="5" type="ORF">HOV93_25230</name>
</gene>
<dbReference type="Proteomes" id="UP000551616">
    <property type="component" value="Unassembled WGS sequence"/>
</dbReference>
<name>A0A7V8V5H8_9BACT</name>
<keyword evidence="1" id="KW-0732">Signal</keyword>
<dbReference type="InterPro" id="IPR011429">
    <property type="entry name" value="Cyt_c_Planctomycete-type"/>
</dbReference>
<dbReference type="RefSeq" id="WP_207396775.1">
    <property type="nucleotide sequence ID" value="NZ_JABRWO010000006.1"/>
</dbReference>
<evidence type="ECO:0008006" key="7">
    <source>
        <dbReference type="Google" id="ProtNLM"/>
    </source>
</evidence>
<dbReference type="SUPFAM" id="SSF46626">
    <property type="entry name" value="Cytochrome c"/>
    <property type="match status" value="1"/>
</dbReference>
<dbReference type="AlphaFoldDB" id="A0A7V8V5H8"/>